<reference evidence="2" key="2">
    <citation type="submission" date="2023-04" db="EMBL/GenBank/DDBJ databases">
        <authorList>
            <person name="Bruccoleri R.E."/>
            <person name="Oakeley E.J."/>
            <person name="Faust A.-M."/>
            <person name="Dessus-Babus S."/>
            <person name="Altorfer M."/>
            <person name="Burckhardt D."/>
            <person name="Oertli M."/>
            <person name="Naumann U."/>
            <person name="Petersen F."/>
            <person name="Wong J."/>
        </authorList>
    </citation>
    <scope>NUCLEOTIDE SEQUENCE</scope>
    <source>
        <strain evidence="2">GSM-AAB239-AS_SAM_17_03QT</strain>
        <tissue evidence="2">Leaf</tissue>
    </source>
</reference>
<keyword evidence="4" id="KW-1185">Reference proteome</keyword>
<sequence>MVVAWVLVSMMAEGGRNGRGGWMSKGVGIDVDAWWWWLAGQYCGGCYGGCSSHRSGWLGQWWPAMILLMMVGGCCCGVLEWRNGGCRSFDNRLPVGGDREGSGQDGNRLGWRLCEF</sequence>
<comment type="caution">
    <text evidence="2">The sequence shown here is derived from an EMBL/GenBank/DDBJ whole genome shotgun (WGS) entry which is preliminary data.</text>
</comment>
<evidence type="ECO:0000313" key="4">
    <source>
        <dbReference type="Proteomes" id="UP001140949"/>
    </source>
</evidence>
<accession>A0AAX6FBM6</accession>
<reference evidence="2" key="1">
    <citation type="journal article" date="2023" name="GigaByte">
        <title>Genome assembly of the bearded iris, Iris pallida Lam.</title>
        <authorList>
            <person name="Bruccoleri R.E."/>
            <person name="Oakeley E.J."/>
            <person name="Faust A.M.E."/>
            <person name="Altorfer M."/>
            <person name="Dessus-Babus S."/>
            <person name="Burckhardt D."/>
            <person name="Oertli M."/>
            <person name="Naumann U."/>
            <person name="Petersen F."/>
            <person name="Wong J."/>
        </authorList>
    </citation>
    <scope>NUCLEOTIDE SEQUENCE</scope>
    <source>
        <strain evidence="2">GSM-AAB239-AS_SAM_17_03QT</strain>
    </source>
</reference>
<dbReference type="EMBL" id="JANAVB010030217">
    <property type="protein sequence ID" value="KAJ6813870.1"/>
    <property type="molecule type" value="Genomic_DNA"/>
</dbReference>
<keyword evidence="1" id="KW-0812">Transmembrane</keyword>
<evidence type="ECO:0000256" key="1">
    <source>
        <dbReference type="SAM" id="Phobius"/>
    </source>
</evidence>
<feature type="transmembrane region" description="Helical" evidence="1">
    <location>
        <begin position="61"/>
        <end position="79"/>
    </location>
</feature>
<name>A0AAX6FBM6_IRIPA</name>
<dbReference type="Proteomes" id="UP001140949">
    <property type="component" value="Unassembled WGS sequence"/>
</dbReference>
<keyword evidence="1" id="KW-1133">Transmembrane helix</keyword>
<proteinExistence type="predicted"/>
<evidence type="ECO:0000313" key="2">
    <source>
        <dbReference type="EMBL" id="KAJ6813870.1"/>
    </source>
</evidence>
<dbReference type="AlphaFoldDB" id="A0AAX6FBM6"/>
<protein>
    <submittedName>
        <fullName evidence="2">Vegetative cell wall protein gp1-like</fullName>
    </submittedName>
</protein>
<organism evidence="2 4">
    <name type="scientific">Iris pallida</name>
    <name type="common">Sweet iris</name>
    <dbReference type="NCBI Taxonomy" id="29817"/>
    <lineage>
        <taxon>Eukaryota</taxon>
        <taxon>Viridiplantae</taxon>
        <taxon>Streptophyta</taxon>
        <taxon>Embryophyta</taxon>
        <taxon>Tracheophyta</taxon>
        <taxon>Spermatophyta</taxon>
        <taxon>Magnoliopsida</taxon>
        <taxon>Liliopsida</taxon>
        <taxon>Asparagales</taxon>
        <taxon>Iridaceae</taxon>
        <taxon>Iridoideae</taxon>
        <taxon>Irideae</taxon>
        <taxon>Iris</taxon>
    </lineage>
</organism>
<gene>
    <name evidence="2" type="ORF">M6B38_141765</name>
    <name evidence="3" type="ORF">M6B38_335580</name>
</gene>
<keyword evidence="1" id="KW-0472">Membrane</keyword>
<dbReference type="EMBL" id="JANAVB010014597">
    <property type="protein sequence ID" value="KAJ6834303.1"/>
    <property type="molecule type" value="Genomic_DNA"/>
</dbReference>
<evidence type="ECO:0000313" key="3">
    <source>
        <dbReference type="EMBL" id="KAJ6834303.1"/>
    </source>
</evidence>